<name>A0ACC1NIW3_9PEZI</name>
<evidence type="ECO:0000313" key="2">
    <source>
        <dbReference type="Proteomes" id="UP001143856"/>
    </source>
</evidence>
<organism evidence="1 2">
    <name type="scientific">Xylaria curta</name>
    <dbReference type="NCBI Taxonomy" id="42375"/>
    <lineage>
        <taxon>Eukaryota</taxon>
        <taxon>Fungi</taxon>
        <taxon>Dikarya</taxon>
        <taxon>Ascomycota</taxon>
        <taxon>Pezizomycotina</taxon>
        <taxon>Sordariomycetes</taxon>
        <taxon>Xylariomycetidae</taxon>
        <taxon>Xylariales</taxon>
        <taxon>Xylariaceae</taxon>
        <taxon>Xylaria</taxon>
    </lineage>
</organism>
<comment type="caution">
    <text evidence="1">The sequence shown here is derived from an EMBL/GenBank/DDBJ whole genome shotgun (WGS) entry which is preliminary data.</text>
</comment>
<reference evidence="1" key="1">
    <citation type="submission" date="2022-10" db="EMBL/GenBank/DDBJ databases">
        <title>Genome Sequence of Xylaria curta.</title>
        <authorList>
            <person name="Buettner E."/>
        </authorList>
    </citation>
    <scope>NUCLEOTIDE SEQUENCE</scope>
    <source>
        <strain evidence="1">Babe10</strain>
    </source>
</reference>
<proteinExistence type="predicted"/>
<accession>A0ACC1NIW3</accession>
<dbReference type="EMBL" id="JAPDGR010001985">
    <property type="protein sequence ID" value="KAJ2978288.1"/>
    <property type="molecule type" value="Genomic_DNA"/>
</dbReference>
<keyword evidence="2" id="KW-1185">Reference proteome</keyword>
<evidence type="ECO:0000313" key="1">
    <source>
        <dbReference type="EMBL" id="KAJ2978288.1"/>
    </source>
</evidence>
<dbReference type="Proteomes" id="UP001143856">
    <property type="component" value="Unassembled WGS sequence"/>
</dbReference>
<sequence length="412" mass="47113">MSRTPPPDVPDFDELADHTQAVANGIRRIKHLPAFTDPNIATKLDRLDAITQSVDNLRQNLREDLQRDLIQSLTQTLTQALTQVLNQSLAVHSATITGEINTAKNDLSREINAVKNDLSREINAVKNDLNAVKNDLNTVKNDLNTVKNDLNTVKNDLNTVKADLSTAKNDLSREINTVKTDLMSEIRTVKNDLTREINTLEKALKTNIAAREMNNVLCVKETHRSTDLLYLFIRFSQTLEFHNFQKLYSSSKSFLFRQYTGFYKRLMTRFMIRTTVPKKLHVIDYGCLNRRRMFLVLLIHFELHADPDHLKAYITDLGRPEDFEAVEKNQVRFELAWKACDPRLTVIALWGMPEFFNRFQGRQDLLAFVDAHGILVSSRAPKAPWSQDDNLAHSSYEGGILEEPHMSAPKDV</sequence>
<protein>
    <submittedName>
        <fullName evidence="1">Uncharacterized protein</fullName>
    </submittedName>
</protein>
<gene>
    <name evidence="1" type="ORF">NUW58_g7543</name>
</gene>